<dbReference type="EMBL" id="CWQY01000004">
    <property type="protein sequence ID" value="CSC21213.1"/>
    <property type="molecule type" value="Genomic_DNA"/>
</dbReference>
<organism evidence="1 2">
    <name type="scientific">Vibrio cholerae</name>
    <dbReference type="NCBI Taxonomy" id="666"/>
    <lineage>
        <taxon>Bacteria</taxon>
        <taxon>Pseudomonadati</taxon>
        <taxon>Pseudomonadota</taxon>
        <taxon>Gammaproteobacteria</taxon>
        <taxon>Vibrionales</taxon>
        <taxon>Vibrionaceae</taxon>
        <taxon>Vibrio</taxon>
    </lineage>
</organism>
<sequence>MVQVLPSQLKLTEVSITNYHRVYASESMSGIQYRHDSGIQWYKGTITLLAYGYENVRILNGFLASLRGRLNAFKLPLGGAYAHPDLVVNPTVNTAHSRGANEIKLSHTGKLISLGSVFTVPNDTKVYTVLENIDGDGVFSIVPSLKKPQQHLAEANFKNPHITALLDGNETTIQHSEGGLIAEATLSWTELMQ</sequence>
<accession>A0A655TCU1</accession>
<evidence type="ECO:0000313" key="2">
    <source>
        <dbReference type="Proteomes" id="UP000041770"/>
    </source>
</evidence>
<name>A0A655TCU1_VIBCL</name>
<reference evidence="1 2" key="1">
    <citation type="submission" date="2015-07" db="EMBL/GenBank/DDBJ databases">
        <authorList>
            <consortium name="Pathogen Informatics"/>
        </authorList>
    </citation>
    <scope>NUCLEOTIDE SEQUENCE [LARGE SCALE GENOMIC DNA]</scope>
    <source>
        <strain evidence="1 2">A316</strain>
    </source>
</reference>
<evidence type="ECO:0000313" key="1">
    <source>
        <dbReference type="EMBL" id="CSC21213.1"/>
    </source>
</evidence>
<protein>
    <submittedName>
        <fullName evidence="1">Uncharacterized protein</fullName>
    </submittedName>
</protein>
<proteinExistence type="predicted"/>
<dbReference type="RefSeq" id="WP_000250921.1">
    <property type="nucleotide sequence ID" value="NZ_CADDXB010000001.1"/>
</dbReference>
<gene>
    <name evidence="1" type="ORF">ERS013200_00836</name>
</gene>
<dbReference type="AlphaFoldDB" id="A0A655TCU1"/>
<dbReference type="Proteomes" id="UP000041770">
    <property type="component" value="Unassembled WGS sequence"/>
</dbReference>